<feature type="zinc finger region" description="C3H1-type" evidence="1">
    <location>
        <begin position="46"/>
        <end position="74"/>
    </location>
</feature>
<organism evidence="4 5">
    <name type="scientific">Endocarpon pusillum (strain Z07020 / HMAS-L-300199)</name>
    <name type="common">Lichen-forming fungus</name>
    <dbReference type="NCBI Taxonomy" id="1263415"/>
    <lineage>
        <taxon>Eukaryota</taxon>
        <taxon>Fungi</taxon>
        <taxon>Dikarya</taxon>
        <taxon>Ascomycota</taxon>
        <taxon>Pezizomycotina</taxon>
        <taxon>Eurotiomycetes</taxon>
        <taxon>Chaetothyriomycetidae</taxon>
        <taxon>Verrucariales</taxon>
        <taxon>Verrucariaceae</taxon>
        <taxon>Endocarpon</taxon>
    </lineage>
</organism>
<feature type="compositionally biased region" description="Basic and acidic residues" evidence="2">
    <location>
        <begin position="235"/>
        <end position="246"/>
    </location>
</feature>
<reference evidence="5" key="1">
    <citation type="journal article" date="2014" name="BMC Genomics">
        <title>Genome characteristics reveal the impact of lichenization on lichen-forming fungus Endocarpon pusillum Hedwig (Verrucariales, Ascomycota).</title>
        <authorList>
            <person name="Wang Y.-Y."/>
            <person name="Liu B."/>
            <person name="Zhang X.-Y."/>
            <person name="Zhou Q.-M."/>
            <person name="Zhang T."/>
            <person name="Li H."/>
            <person name="Yu Y.-F."/>
            <person name="Zhang X.-L."/>
            <person name="Hao X.-Y."/>
            <person name="Wang M."/>
            <person name="Wang L."/>
            <person name="Wei J.-C."/>
        </authorList>
    </citation>
    <scope>NUCLEOTIDE SEQUENCE [LARGE SCALE GENOMIC DNA]</scope>
    <source>
        <strain evidence="5">Z07020 / HMAS-L-300199</strain>
    </source>
</reference>
<dbReference type="RefSeq" id="XP_007802469.1">
    <property type="nucleotide sequence ID" value="XM_007804278.1"/>
</dbReference>
<feature type="region of interest" description="Disordered" evidence="2">
    <location>
        <begin position="133"/>
        <end position="175"/>
    </location>
</feature>
<dbReference type="Proteomes" id="UP000019373">
    <property type="component" value="Unassembled WGS sequence"/>
</dbReference>
<evidence type="ECO:0000313" key="5">
    <source>
        <dbReference type="Proteomes" id="UP000019373"/>
    </source>
</evidence>
<dbReference type="HOGENOM" id="CLU_616812_0_0_1"/>
<dbReference type="EMBL" id="KE721191">
    <property type="protein sequence ID" value="ERF71758.1"/>
    <property type="molecule type" value="Genomic_DNA"/>
</dbReference>
<evidence type="ECO:0000256" key="2">
    <source>
        <dbReference type="SAM" id="MobiDB-lite"/>
    </source>
</evidence>
<gene>
    <name evidence="4" type="ORF">EPUS_01673</name>
</gene>
<dbReference type="GO" id="GO:0008270">
    <property type="term" value="F:zinc ion binding"/>
    <property type="evidence" value="ECO:0007669"/>
    <property type="project" value="UniProtKB-KW"/>
</dbReference>
<feature type="compositionally biased region" description="Basic and acidic residues" evidence="2">
    <location>
        <begin position="139"/>
        <end position="148"/>
    </location>
</feature>
<sequence length="444" mass="49755">MHSLSSRYLLTCRYWAFGPGCPDVDAHGVQTCPYAHWDTGRLVDFYEQRGTCYDWFHKRVCPFGTSCSYEHRDTGVMGLNQGMLVLHGLNLEIADAANRSGFNTRNQVALMDLIWAVRRIAFRHAVERPKIKRPPKHAVYPDRYRPGDPSDNTMRPRKRGREHEAQVPGKGTCDNPIEIANDDLEAGEAGTTANSSAKRLKVAVGQIGRHKVELPSTAKVLNPVHPTKFQSSSNARHERGRTDARKTTYMPSPGSLNLPPPRPSSVGPIFNTARPLVPDPRDRTVVELRKVGNTLKDNIDAVLECSRVMKAMYERDDRLGNDIIYKELGSLKETFDSCLGDAEVGIVTIKKVISLLEDNKDHVMASGDQRLVDDGVRSVSLCHCYRNQLSKKSVEHPSAGEGGGRSLAILLWPWTAKDERLNRKSNDCEIRASSWTETWKDKDD</sequence>
<dbReference type="OrthoDB" id="4142615at2759"/>
<evidence type="ECO:0000259" key="3">
    <source>
        <dbReference type="PROSITE" id="PS50103"/>
    </source>
</evidence>
<name>U1GI18_ENDPU</name>
<protein>
    <recommendedName>
        <fullName evidence="3">C3H1-type domain-containing protein</fullName>
    </recommendedName>
</protein>
<feature type="domain" description="C3H1-type" evidence="3">
    <location>
        <begin position="46"/>
        <end position="74"/>
    </location>
</feature>
<evidence type="ECO:0000313" key="4">
    <source>
        <dbReference type="EMBL" id="ERF71758.1"/>
    </source>
</evidence>
<feature type="region of interest" description="Disordered" evidence="2">
    <location>
        <begin position="224"/>
        <end position="264"/>
    </location>
</feature>
<dbReference type="AlphaFoldDB" id="U1GI18"/>
<keyword evidence="5" id="KW-1185">Reference proteome</keyword>
<keyword evidence="1" id="KW-0479">Metal-binding</keyword>
<keyword evidence="1" id="KW-0862">Zinc</keyword>
<keyword evidence="1" id="KW-0863">Zinc-finger</keyword>
<proteinExistence type="predicted"/>
<dbReference type="GeneID" id="19236728"/>
<accession>U1GI18</accession>
<evidence type="ECO:0000256" key="1">
    <source>
        <dbReference type="PROSITE-ProRule" id="PRU00723"/>
    </source>
</evidence>
<dbReference type="PROSITE" id="PS50103">
    <property type="entry name" value="ZF_C3H1"/>
    <property type="match status" value="1"/>
</dbReference>
<dbReference type="InterPro" id="IPR000571">
    <property type="entry name" value="Znf_CCCH"/>
</dbReference>
<dbReference type="eggNOG" id="ENOG502T4X7">
    <property type="taxonomic scope" value="Eukaryota"/>
</dbReference>